<name>A0AAW5N5F8_9BACT</name>
<organism evidence="1 2">
    <name type="scientific">Phocaeicola barnesiae</name>
    <dbReference type="NCBI Taxonomy" id="376804"/>
    <lineage>
        <taxon>Bacteria</taxon>
        <taxon>Pseudomonadati</taxon>
        <taxon>Bacteroidota</taxon>
        <taxon>Bacteroidia</taxon>
        <taxon>Bacteroidales</taxon>
        <taxon>Bacteroidaceae</taxon>
        <taxon>Phocaeicola</taxon>
    </lineage>
</organism>
<protein>
    <submittedName>
        <fullName evidence="1">Uncharacterized protein</fullName>
    </submittedName>
</protein>
<sequence length="60" mass="6802">MGRFPKACRPAEYLPAGLEQDLFMTDPGKDEKREEGSHETFLPVECAGWQSMVDCLPISW</sequence>
<dbReference type="RefSeq" id="WP_258335348.1">
    <property type="nucleotide sequence ID" value="NZ_JANRHJ010000002.1"/>
</dbReference>
<dbReference type="Proteomes" id="UP001204579">
    <property type="component" value="Unassembled WGS sequence"/>
</dbReference>
<proteinExistence type="predicted"/>
<dbReference type="EMBL" id="JANRHJ010000002">
    <property type="protein sequence ID" value="MCR8872948.1"/>
    <property type="molecule type" value="Genomic_DNA"/>
</dbReference>
<reference evidence="1 2" key="1">
    <citation type="submission" date="2022-08" db="EMBL/GenBank/DDBJ databases">
        <authorList>
            <person name="Zeman M."/>
            <person name="Kubasova T."/>
        </authorList>
    </citation>
    <scope>NUCLEOTIDE SEQUENCE [LARGE SCALE GENOMIC DNA]</scope>
    <source>
        <strain evidence="1 2">ET62</strain>
    </source>
</reference>
<accession>A0AAW5N5F8</accession>
<evidence type="ECO:0000313" key="2">
    <source>
        <dbReference type="Proteomes" id="UP001204579"/>
    </source>
</evidence>
<keyword evidence="2" id="KW-1185">Reference proteome</keyword>
<gene>
    <name evidence="1" type="ORF">NW209_02740</name>
</gene>
<dbReference type="AlphaFoldDB" id="A0AAW5N5F8"/>
<evidence type="ECO:0000313" key="1">
    <source>
        <dbReference type="EMBL" id="MCR8872948.1"/>
    </source>
</evidence>
<comment type="caution">
    <text evidence="1">The sequence shown here is derived from an EMBL/GenBank/DDBJ whole genome shotgun (WGS) entry which is preliminary data.</text>
</comment>